<dbReference type="AlphaFoldDB" id="C6XWU0"/>
<evidence type="ECO:0000313" key="2">
    <source>
        <dbReference type="Proteomes" id="UP000000852"/>
    </source>
</evidence>
<keyword evidence="2" id="KW-1185">Reference proteome</keyword>
<dbReference type="CDD" id="cd02440">
    <property type="entry name" value="AdoMet_MTases"/>
    <property type="match status" value="1"/>
</dbReference>
<evidence type="ECO:0000313" key="1">
    <source>
        <dbReference type="EMBL" id="ACU04234.1"/>
    </source>
</evidence>
<dbReference type="HOGENOM" id="CLU_100864_0_0_10"/>
<dbReference type="InterPro" id="IPR029063">
    <property type="entry name" value="SAM-dependent_MTases_sf"/>
</dbReference>
<dbReference type="STRING" id="485917.Phep_2029"/>
<sequence length="249" mass="28051">MINSLKSTIKKNLPVFVKRFINRIGLYQGFVPPQGKISWGDFNSVMPFSNDFGFDRGGAVDRYYIEKFLDEQSVHIKGNVLEIADNAYTLKYGGSNVTKSDVLHLNAGTPGATYIGDLSKGEHLPSEHFDCIILTQTLHLIYDYTSALKHCYRILKKDGILLITTPGISQIDRGEWGQYWLWSFNEHSMKRILTELFPANSFQIQTYGNVYAATTFLYGAGLSEVDQSKLDVRDTAYSVIVGVQLKKQA</sequence>
<dbReference type="SUPFAM" id="SSF53335">
    <property type="entry name" value="S-adenosyl-L-methionine-dependent methyltransferases"/>
    <property type="match status" value="1"/>
</dbReference>
<dbReference type="eggNOG" id="COG2226">
    <property type="taxonomic scope" value="Bacteria"/>
</dbReference>
<dbReference type="KEGG" id="phe:Phep_2029"/>
<name>C6XWU0_PEDHD</name>
<dbReference type="EMBL" id="CP001681">
    <property type="protein sequence ID" value="ACU04234.1"/>
    <property type="molecule type" value="Genomic_DNA"/>
</dbReference>
<keyword evidence="1" id="KW-0808">Transferase</keyword>
<gene>
    <name evidence="1" type="ordered locus">Phep_2029</name>
</gene>
<proteinExistence type="predicted"/>
<accession>C6XWU0</accession>
<dbReference type="Pfam" id="PF13489">
    <property type="entry name" value="Methyltransf_23"/>
    <property type="match status" value="1"/>
</dbReference>
<reference evidence="1 2" key="1">
    <citation type="journal article" date="2009" name="Stand. Genomic Sci.">
        <title>Complete genome sequence of Pedobacter heparinus type strain (HIM 762-3).</title>
        <authorList>
            <person name="Han C."/>
            <person name="Spring S."/>
            <person name="Lapidus A."/>
            <person name="Del Rio T.G."/>
            <person name="Tice H."/>
            <person name="Copeland A."/>
            <person name="Cheng J.F."/>
            <person name="Lucas S."/>
            <person name="Chen F."/>
            <person name="Nolan M."/>
            <person name="Bruce D."/>
            <person name="Goodwin L."/>
            <person name="Pitluck S."/>
            <person name="Ivanova N."/>
            <person name="Mavromatis K."/>
            <person name="Mikhailova N."/>
            <person name="Pati A."/>
            <person name="Chen A."/>
            <person name="Palaniappan K."/>
            <person name="Land M."/>
            <person name="Hauser L."/>
            <person name="Chang Y.J."/>
            <person name="Jeffries C.C."/>
            <person name="Saunders E."/>
            <person name="Chertkov O."/>
            <person name="Brettin T."/>
            <person name="Goker M."/>
            <person name="Rohde M."/>
            <person name="Bristow J."/>
            <person name="Eisen J.A."/>
            <person name="Markowitz V."/>
            <person name="Hugenholtz P."/>
            <person name="Kyrpides N.C."/>
            <person name="Klenk H.P."/>
            <person name="Detter J.C."/>
        </authorList>
    </citation>
    <scope>NUCLEOTIDE SEQUENCE [LARGE SCALE GENOMIC DNA]</scope>
    <source>
        <strain evidence="2">ATCC 13125 / DSM 2366 / CIP 104194 / JCM 7457 / NBRC 12017 / NCIMB 9290 / NRRL B-14731 / HIM 762-3</strain>
    </source>
</reference>
<dbReference type="GO" id="GO:0008168">
    <property type="term" value="F:methyltransferase activity"/>
    <property type="evidence" value="ECO:0007669"/>
    <property type="project" value="UniProtKB-KW"/>
</dbReference>
<organism evidence="1 2">
    <name type="scientific">Pedobacter heparinus (strain ATCC 13125 / DSM 2366 / CIP 104194 / JCM 7457 / NBRC 12017 / NCIMB 9290 / NRRL B-14731 / HIM 762-3)</name>
    <dbReference type="NCBI Taxonomy" id="485917"/>
    <lineage>
        <taxon>Bacteria</taxon>
        <taxon>Pseudomonadati</taxon>
        <taxon>Bacteroidota</taxon>
        <taxon>Sphingobacteriia</taxon>
        <taxon>Sphingobacteriales</taxon>
        <taxon>Sphingobacteriaceae</taxon>
        <taxon>Pedobacter</taxon>
    </lineage>
</organism>
<protein>
    <submittedName>
        <fullName evidence="1">Methyltransferase type 11</fullName>
    </submittedName>
</protein>
<dbReference type="GO" id="GO:0032259">
    <property type="term" value="P:methylation"/>
    <property type="evidence" value="ECO:0007669"/>
    <property type="project" value="UniProtKB-KW"/>
</dbReference>
<dbReference type="Proteomes" id="UP000000852">
    <property type="component" value="Chromosome"/>
</dbReference>
<keyword evidence="1" id="KW-0489">Methyltransferase</keyword>
<dbReference type="Gene3D" id="3.40.50.150">
    <property type="entry name" value="Vaccinia Virus protein VP39"/>
    <property type="match status" value="1"/>
</dbReference>